<dbReference type="Gene3D" id="2.30.29.30">
    <property type="entry name" value="Pleckstrin-homology domain (PH domain)/Phosphotyrosine-binding domain (PTB)"/>
    <property type="match status" value="1"/>
</dbReference>
<feature type="compositionally biased region" description="Basic and acidic residues" evidence="11">
    <location>
        <begin position="213"/>
        <end position="227"/>
    </location>
</feature>
<evidence type="ECO:0000256" key="11">
    <source>
        <dbReference type="SAM" id="MobiDB-lite"/>
    </source>
</evidence>
<name>A0A6J2RRP6_COTGO</name>
<keyword evidence="9" id="KW-0072">Autophagy</keyword>
<keyword evidence="14" id="KW-1185">Reference proteome</keyword>
<dbReference type="Pfam" id="PF13901">
    <property type="entry name" value="RH_dom"/>
    <property type="match status" value="1"/>
</dbReference>
<feature type="region of interest" description="Disordered" evidence="11">
    <location>
        <begin position="496"/>
        <end position="529"/>
    </location>
</feature>
<evidence type="ECO:0000256" key="7">
    <source>
        <dbReference type="ARBA" id="ARBA00022771"/>
    </source>
</evidence>
<evidence type="ECO:0000256" key="3">
    <source>
        <dbReference type="ARBA" id="ARBA00022553"/>
    </source>
</evidence>
<dbReference type="CTD" id="9842"/>
<dbReference type="SUPFAM" id="SSF140741">
    <property type="entry name" value="RUN domain-like"/>
    <property type="match status" value="1"/>
</dbReference>
<evidence type="ECO:0000256" key="10">
    <source>
        <dbReference type="ARBA" id="ARBA00023228"/>
    </source>
</evidence>
<dbReference type="KEGG" id="cgob:115024928"/>
<feature type="compositionally biased region" description="Basic and acidic residues" evidence="11">
    <location>
        <begin position="328"/>
        <end position="344"/>
    </location>
</feature>
<dbReference type="InterPro" id="IPR047326">
    <property type="entry name" value="RUN_PLEKHM1"/>
</dbReference>
<evidence type="ECO:0000256" key="8">
    <source>
        <dbReference type="ARBA" id="ARBA00022833"/>
    </source>
</evidence>
<reference evidence="15" key="1">
    <citation type="submission" date="2025-08" db="UniProtKB">
        <authorList>
            <consortium name="RefSeq"/>
        </authorList>
    </citation>
    <scope>IDENTIFICATION</scope>
</reference>
<keyword evidence="3" id="KW-0597">Phosphoprotein</keyword>
<feature type="compositionally biased region" description="Low complexity" evidence="11">
    <location>
        <begin position="660"/>
        <end position="675"/>
    </location>
</feature>
<feature type="region of interest" description="Disordered" evidence="11">
    <location>
        <begin position="268"/>
        <end position="401"/>
    </location>
</feature>
<feature type="compositionally biased region" description="Low complexity" evidence="11">
    <location>
        <begin position="270"/>
        <end position="292"/>
    </location>
</feature>
<comment type="subcellular location">
    <subcellularLocation>
        <location evidence="1">Late endosome</location>
    </subcellularLocation>
    <subcellularLocation>
        <location evidence="2">Lysosome membrane</location>
    </subcellularLocation>
</comment>
<dbReference type="SMART" id="SM00233">
    <property type="entry name" value="PH"/>
    <property type="match status" value="2"/>
</dbReference>
<evidence type="ECO:0000313" key="15">
    <source>
        <dbReference type="RefSeq" id="XP_029312654.1"/>
    </source>
</evidence>
<gene>
    <name evidence="15" type="primary">plekhm1</name>
</gene>
<dbReference type="InParanoid" id="A0A6J2RRP6"/>
<feature type="domain" description="PH" evidence="12">
    <location>
        <begin position="539"/>
        <end position="630"/>
    </location>
</feature>
<dbReference type="InterPro" id="IPR037213">
    <property type="entry name" value="Run_dom_sf"/>
</dbReference>
<dbReference type="GO" id="GO:0005770">
    <property type="term" value="C:late endosome"/>
    <property type="evidence" value="ECO:0007669"/>
    <property type="project" value="UniProtKB-SubCell"/>
</dbReference>
<dbReference type="GO" id="GO:0005765">
    <property type="term" value="C:lysosomal membrane"/>
    <property type="evidence" value="ECO:0007669"/>
    <property type="project" value="UniProtKB-SubCell"/>
</dbReference>
<dbReference type="GO" id="GO:0008270">
    <property type="term" value="F:zinc ion binding"/>
    <property type="evidence" value="ECO:0007669"/>
    <property type="project" value="UniProtKB-KW"/>
</dbReference>
<dbReference type="PANTHER" id="PTHR12326:SF5">
    <property type="entry name" value="PLECKSTRIN HOMOLOGY DOMAIN-CONTAINING FAMILY M MEMBER 1"/>
    <property type="match status" value="1"/>
</dbReference>
<evidence type="ECO:0000256" key="2">
    <source>
        <dbReference type="ARBA" id="ARBA00004656"/>
    </source>
</evidence>
<evidence type="ECO:0000259" key="13">
    <source>
        <dbReference type="PROSITE" id="PS50826"/>
    </source>
</evidence>
<dbReference type="CDD" id="cd00821">
    <property type="entry name" value="PH"/>
    <property type="match status" value="1"/>
</dbReference>
<feature type="compositionally biased region" description="Polar residues" evidence="11">
    <location>
        <begin position="345"/>
        <end position="401"/>
    </location>
</feature>
<dbReference type="InterPro" id="IPR001849">
    <property type="entry name" value="PH_domain"/>
</dbReference>
<sequence>MLATQMPDTPPEAKDVKQIKEKLAQSLKALQKRYVTSDTVVTSEDSDANLLCCALEAIFIHGIKSKYVRSEAGGRNRKGDRGPLPQPFFWSLLKTVTHRDVVTELEKISFVGTDVGRCRAWLRLALNHGLLECYLASLFREGSKLRTHYQPSALLLNTEEREVLLSYLQGLSSLTFSLSYKSAVLNEWTTTPLALAGLCPFSQADTADLSLNGEDHPASKPTYKESWDTVSQSSGSSDAQDTQRGCPVMLLEKGTGVLQGERTALNSSNLSLDTTGSSQLSSSLSSDSLLQGQDPRSPTGEQWSSCDLDMPINVNHSTKRPQKVSLTEFRESGHCSQDSMREDSFVSSTDPDQHSETAVFSGSDSETQGPPTVSQDLVDQLPNSDSEPQPTSDHNHVNCSPSEVCINTSPELHLDTDTLSTVSEPVESGVEVRTIGFQKNPEPVEEEKEAETSEPSVHQGSRRSISILSSKMSSDSLSHSRSWISEDDIYKPRLEEVPNHDEAPPPPPAPAPAAELKDSPSPPSVVHRRQIGQFNPFRGLLKLGHLERRGAMGMWRDYYCELSPFEFRLYLNAEERTCCDNCSLLRCEDARIASPEGRFELTFPGKRLHLRAANRDEAEDWVDRIVEAVNKCRPASRVDDQWEVLQPTSENGVDALSPTSAPSSPECGSSSSDTGTCGGQEVSPPLQEFNWTRTADLETDAIKEAVLYFSTDPEARTWAPLVFSLSLEALKGFLVQEGRKLLRQTHPVEEIRDVVPDVSTGGPAFFKLLTVRETLRLRAENPEEARSWRVLIRGALDSYLESGEDDSSGEPAVVSGGVTGNLHRLVQHRLKENGALLVNLCTVPSEKGLDTQSFKCAGCPQQIGPSRGRARLCEFSGQYYCDSCHHGDTSIIPSRMVHNWDLAQREVSKKALHLLAQVEQEPLLNLDQLNPELMKHSESMTQAHNLRQKLRLLGDYLLTCRSGACKKLQARMEQRTYLLESSHLYSVLDLRQIAEGEYATYLLTLLQYASNHVFHCDLCTQRGFICQLCHANDIIFPFQFDITTRCKDCKAVFHQACKAAGVSCPRCQRMKKYERNMQY</sequence>
<dbReference type="PANTHER" id="PTHR12326">
    <property type="entry name" value="PLECKSTRIN HOMOLOGY DOMAIN CONTAINING PROTEIN"/>
    <property type="match status" value="1"/>
</dbReference>
<feature type="region of interest" description="Disordered" evidence="11">
    <location>
        <begin position="210"/>
        <end position="244"/>
    </location>
</feature>
<dbReference type="GeneID" id="115024928"/>
<keyword evidence="7" id="KW-0863">Zinc-finger</keyword>
<evidence type="ECO:0000256" key="4">
    <source>
        <dbReference type="ARBA" id="ARBA00022723"/>
    </source>
</evidence>
<dbReference type="InterPro" id="IPR004012">
    <property type="entry name" value="Run_dom"/>
</dbReference>
<dbReference type="CDD" id="cd17679">
    <property type="entry name" value="RUN_PLEKHM1"/>
    <property type="match status" value="1"/>
</dbReference>
<evidence type="ECO:0000256" key="5">
    <source>
        <dbReference type="ARBA" id="ARBA00022737"/>
    </source>
</evidence>
<feature type="compositionally biased region" description="Low complexity" evidence="11">
    <location>
        <begin position="462"/>
        <end position="471"/>
    </location>
</feature>
<dbReference type="GO" id="GO:0006914">
    <property type="term" value="P:autophagy"/>
    <property type="evidence" value="ECO:0007669"/>
    <property type="project" value="UniProtKB-KW"/>
</dbReference>
<evidence type="ECO:0000256" key="1">
    <source>
        <dbReference type="ARBA" id="ARBA00004603"/>
    </source>
</evidence>
<keyword evidence="10" id="KW-0458">Lysosome</keyword>
<dbReference type="RefSeq" id="XP_029312654.1">
    <property type="nucleotide sequence ID" value="XM_029456794.1"/>
</dbReference>
<proteinExistence type="predicted"/>
<keyword evidence="5" id="KW-0677">Repeat</keyword>
<dbReference type="AlphaFoldDB" id="A0A6J2RRP6"/>
<keyword evidence="4" id="KW-0479">Metal-binding</keyword>
<feature type="compositionally biased region" description="Polar residues" evidence="11">
    <location>
        <begin position="228"/>
        <end position="243"/>
    </location>
</feature>
<dbReference type="InterPro" id="IPR025258">
    <property type="entry name" value="RH_dom"/>
</dbReference>
<dbReference type="Gene3D" id="1.20.58.900">
    <property type="match status" value="1"/>
</dbReference>
<organism evidence="14 15">
    <name type="scientific">Cottoperca gobio</name>
    <name type="common">Frogmouth</name>
    <name type="synonym">Aphritis gobio</name>
    <dbReference type="NCBI Taxonomy" id="56716"/>
    <lineage>
        <taxon>Eukaryota</taxon>
        <taxon>Metazoa</taxon>
        <taxon>Chordata</taxon>
        <taxon>Craniata</taxon>
        <taxon>Vertebrata</taxon>
        <taxon>Euteleostomi</taxon>
        <taxon>Actinopterygii</taxon>
        <taxon>Neopterygii</taxon>
        <taxon>Teleostei</taxon>
        <taxon>Neoteleostei</taxon>
        <taxon>Acanthomorphata</taxon>
        <taxon>Eupercaria</taxon>
        <taxon>Perciformes</taxon>
        <taxon>Notothenioidei</taxon>
        <taxon>Bovichtidae</taxon>
        <taxon>Cottoperca</taxon>
    </lineage>
</organism>
<evidence type="ECO:0000256" key="9">
    <source>
        <dbReference type="ARBA" id="ARBA00023006"/>
    </source>
</evidence>
<feature type="region of interest" description="Disordered" evidence="11">
    <location>
        <begin position="649"/>
        <end position="685"/>
    </location>
</feature>
<dbReference type="SMART" id="SM00593">
    <property type="entry name" value="RUN"/>
    <property type="match status" value="1"/>
</dbReference>
<dbReference type="PROSITE" id="PS50826">
    <property type="entry name" value="RUN"/>
    <property type="match status" value="1"/>
</dbReference>
<dbReference type="InterPro" id="IPR011993">
    <property type="entry name" value="PH-like_dom_sf"/>
</dbReference>
<dbReference type="Pfam" id="PF02759">
    <property type="entry name" value="RUN"/>
    <property type="match status" value="1"/>
</dbReference>
<dbReference type="PROSITE" id="PS50003">
    <property type="entry name" value="PH_DOMAIN"/>
    <property type="match status" value="1"/>
</dbReference>
<keyword evidence="6" id="KW-0967">Endosome</keyword>
<evidence type="ECO:0000256" key="6">
    <source>
        <dbReference type="ARBA" id="ARBA00022753"/>
    </source>
</evidence>
<feature type="domain" description="RUN" evidence="13">
    <location>
        <begin position="42"/>
        <end position="183"/>
    </location>
</feature>
<protein>
    <submittedName>
        <fullName evidence="15">LOW QUALITY PROTEIN: pleckstrin homology domain-containing family M member 1</fullName>
    </submittedName>
</protein>
<feature type="region of interest" description="Disordered" evidence="11">
    <location>
        <begin position="417"/>
        <end position="471"/>
    </location>
</feature>
<keyword evidence="8" id="KW-0862">Zinc</keyword>
<dbReference type="OrthoDB" id="62364at2759"/>
<feature type="compositionally biased region" description="Polar residues" evidence="11">
    <location>
        <begin position="294"/>
        <end position="305"/>
    </location>
</feature>
<evidence type="ECO:0000313" key="14">
    <source>
        <dbReference type="Proteomes" id="UP000504630"/>
    </source>
</evidence>
<dbReference type="Proteomes" id="UP000504630">
    <property type="component" value="Chromosome 19"/>
</dbReference>
<dbReference type="SMART" id="SM01175">
    <property type="entry name" value="DUF4206"/>
    <property type="match status" value="1"/>
</dbReference>
<accession>A0A6J2RRP6</accession>
<dbReference type="InterPro" id="IPR051366">
    <property type="entry name" value="DEF8"/>
</dbReference>
<evidence type="ECO:0000259" key="12">
    <source>
        <dbReference type="PROSITE" id="PS50003"/>
    </source>
</evidence>
<dbReference type="SUPFAM" id="SSF50729">
    <property type="entry name" value="PH domain-like"/>
    <property type="match status" value="2"/>
</dbReference>